<keyword evidence="3" id="KW-1185">Reference proteome</keyword>
<name>A0A517VKB8_9PLAN</name>
<dbReference type="InterPro" id="IPR007361">
    <property type="entry name" value="DUF427"/>
</dbReference>
<dbReference type="OrthoDB" id="119916at2"/>
<dbReference type="Proteomes" id="UP000316855">
    <property type="component" value="Chromosome"/>
</dbReference>
<organism evidence="2 3">
    <name type="scientific">Gimesia algae</name>
    <dbReference type="NCBI Taxonomy" id="2527971"/>
    <lineage>
        <taxon>Bacteria</taxon>
        <taxon>Pseudomonadati</taxon>
        <taxon>Planctomycetota</taxon>
        <taxon>Planctomycetia</taxon>
        <taxon>Planctomycetales</taxon>
        <taxon>Planctomycetaceae</taxon>
        <taxon>Gimesia</taxon>
    </lineage>
</organism>
<sequence length="96" mass="11043">MPKAIWNEAILVDSDDTVTVDGDVYFPLESVNSNFLKKSSSTSTSPQKGKAFFYYVVVEDKVNRDAAWYYLDPQIEYGELKNRIAFWKGVELYKDS</sequence>
<reference evidence="2 3" key="1">
    <citation type="submission" date="2019-02" db="EMBL/GenBank/DDBJ databases">
        <title>Deep-cultivation of Planctomycetes and their phenomic and genomic characterization uncovers novel biology.</title>
        <authorList>
            <person name="Wiegand S."/>
            <person name="Jogler M."/>
            <person name="Boedeker C."/>
            <person name="Pinto D."/>
            <person name="Vollmers J."/>
            <person name="Rivas-Marin E."/>
            <person name="Kohn T."/>
            <person name="Peeters S.H."/>
            <person name="Heuer A."/>
            <person name="Rast P."/>
            <person name="Oberbeckmann S."/>
            <person name="Bunk B."/>
            <person name="Jeske O."/>
            <person name="Meyerdierks A."/>
            <person name="Storesund J.E."/>
            <person name="Kallscheuer N."/>
            <person name="Luecker S."/>
            <person name="Lage O.M."/>
            <person name="Pohl T."/>
            <person name="Merkel B.J."/>
            <person name="Hornburger P."/>
            <person name="Mueller R.-W."/>
            <person name="Bruemmer F."/>
            <person name="Labrenz M."/>
            <person name="Spormann A.M."/>
            <person name="Op den Camp H."/>
            <person name="Overmann J."/>
            <person name="Amann R."/>
            <person name="Jetten M.S.M."/>
            <person name="Mascher T."/>
            <person name="Medema M.H."/>
            <person name="Devos D.P."/>
            <person name="Kaster A.-K."/>
            <person name="Ovreas L."/>
            <person name="Rohde M."/>
            <person name="Galperin M.Y."/>
            <person name="Jogler C."/>
        </authorList>
    </citation>
    <scope>NUCLEOTIDE SEQUENCE [LARGE SCALE GENOMIC DNA]</scope>
    <source>
        <strain evidence="2 3">Pan161</strain>
    </source>
</reference>
<dbReference type="AlphaFoldDB" id="A0A517VKB8"/>
<dbReference type="PANTHER" id="PTHR34310">
    <property type="entry name" value="DUF427 DOMAIN PROTEIN (AFU_ORTHOLOGUE AFUA_3G02220)"/>
    <property type="match status" value="1"/>
</dbReference>
<proteinExistence type="predicted"/>
<dbReference type="EMBL" id="CP036343">
    <property type="protein sequence ID" value="QDT93395.1"/>
    <property type="molecule type" value="Genomic_DNA"/>
</dbReference>
<accession>A0A517VKB8</accession>
<dbReference type="PANTHER" id="PTHR34310:SF5">
    <property type="entry name" value="DUF427 DOMAIN PROTEIN (AFU_ORTHOLOGUE AFUA_3G02220)"/>
    <property type="match status" value="1"/>
</dbReference>
<dbReference type="Gene3D" id="2.170.150.40">
    <property type="entry name" value="Domain of unknown function (DUF427)"/>
    <property type="match status" value="1"/>
</dbReference>
<dbReference type="KEGG" id="gax:Pan161_50740"/>
<feature type="domain" description="DUF427" evidence="1">
    <location>
        <begin position="3"/>
        <end position="88"/>
    </location>
</feature>
<dbReference type="InterPro" id="IPR038694">
    <property type="entry name" value="DUF427_sf"/>
</dbReference>
<protein>
    <recommendedName>
        <fullName evidence="1">DUF427 domain-containing protein</fullName>
    </recommendedName>
</protein>
<dbReference type="Pfam" id="PF04248">
    <property type="entry name" value="NTP_transf_9"/>
    <property type="match status" value="1"/>
</dbReference>
<evidence type="ECO:0000313" key="3">
    <source>
        <dbReference type="Proteomes" id="UP000316855"/>
    </source>
</evidence>
<dbReference type="RefSeq" id="WP_145231370.1">
    <property type="nucleotide sequence ID" value="NZ_CP036343.1"/>
</dbReference>
<gene>
    <name evidence="2" type="ORF">Pan161_50740</name>
</gene>
<evidence type="ECO:0000259" key="1">
    <source>
        <dbReference type="Pfam" id="PF04248"/>
    </source>
</evidence>
<evidence type="ECO:0000313" key="2">
    <source>
        <dbReference type="EMBL" id="QDT93395.1"/>
    </source>
</evidence>